<evidence type="ECO:0000313" key="2">
    <source>
        <dbReference type="Proteomes" id="UP001499924"/>
    </source>
</evidence>
<reference evidence="2" key="1">
    <citation type="journal article" date="2019" name="Int. J. Syst. Evol. Microbiol.">
        <title>The Global Catalogue of Microorganisms (GCM) 10K type strain sequencing project: providing services to taxonomists for standard genome sequencing and annotation.</title>
        <authorList>
            <consortium name="The Broad Institute Genomics Platform"/>
            <consortium name="The Broad Institute Genome Sequencing Center for Infectious Disease"/>
            <person name="Wu L."/>
            <person name="Ma J."/>
        </authorList>
    </citation>
    <scope>NUCLEOTIDE SEQUENCE [LARGE SCALE GENOMIC DNA]</scope>
    <source>
        <strain evidence="2">JCM 15614</strain>
    </source>
</reference>
<keyword evidence="2" id="KW-1185">Reference proteome</keyword>
<organism evidence="1 2">
    <name type="scientific">Blastococcus jejuensis</name>
    <dbReference type="NCBI Taxonomy" id="351224"/>
    <lineage>
        <taxon>Bacteria</taxon>
        <taxon>Bacillati</taxon>
        <taxon>Actinomycetota</taxon>
        <taxon>Actinomycetes</taxon>
        <taxon>Geodermatophilales</taxon>
        <taxon>Geodermatophilaceae</taxon>
        <taxon>Blastococcus</taxon>
    </lineage>
</organism>
<name>A0ABP6PC65_9ACTN</name>
<accession>A0ABP6PC65</accession>
<evidence type="ECO:0000313" key="1">
    <source>
        <dbReference type="EMBL" id="GAA3169696.1"/>
    </source>
</evidence>
<dbReference type="Proteomes" id="UP001499924">
    <property type="component" value="Unassembled WGS sequence"/>
</dbReference>
<dbReference type="RefSeq" id="WP_344689057.1">
    <property type="nucleotide sequence ID" value="NZ_BAAAVV010000005.1"/>
</dbReference>
<gene>
    <name evidence="1" type="ORF">GCM10010531_23460</name>
</gene>
<protein>
    <submittedName>
        <fullName evidence="1">Uncharacterized protein</fullName>
    </submittedName>
</protein>
<proteinExistence type="predicted"/>
<sequence length="152" mass="16461">MREESDGLLLRYEDRDTDGTGELRVEAKYRQFSGASSAWFSDNELLRFAEQLLTHPLGDAQLHISGGTGSDDTFEMHVGLTVALGMRGQVAVVAHLATPTNPEINPGSSRSQARVEVLTSYGGLQRFSAELRQLVAGTADEARLEAVTPAQD</sequence>
<dbReference type="EMBL" id="BAAAVV010000005">
    <property type="protein sequence ID" value="GAA3169696.1"/>
    <property type="molecule type" value="Genomic_DNA"/>
</dbReference>
<comment type="caution">
    <text evidence="1">The sequence shown here is derived from an EMBL/GenBank/DDBJ whole genome shotgun (WGS) entry which is preliminary data.</text>
</comment>